<dbReference type="InterPro" id="IPR010093">
    <property type="entry name" value="SinI_DNA-bd"/>
</dbReference>
<dbReference type="InterPro" id="IPR041657">
    <property type="entry name" value="HTH_17"/>
</dbReference>
<dbReference type="GO" id="GO:0003677">
    <property type="term" value="F:DNA binding"/>
    <property type="evidence" value="ECO:0007669"/>
    <property type="project" value="InterPro"/>
</dbReference>
<evidence type="ECO:0000259" key="1">
    <source>
        <dbReference type="Pfam" id="PF12728"/>
    </source>
</evidence>
<dbReference type="OrthoDB" id="8537306at2"/>
<evidence type="ECO:0000313" key="3">
    <source>
        <dbReference type="Proteomes" id="UP000078302"/>
    </source>
</evidence>
<proteinExistence type="predicted"/>
<name>A0A179B7P3_ACIFR</name>
<sequence length="62" mass="7186">MLFSTKEAAGYLRVSTSFLEKDRVHHGRIPFVKLGNKRAVRYRQEDLDAYVAQSTFQSTSDY</sequence>
<dbReference type="NCBIfam" id="TIGR01764">
    <property type="entry name" value="excise"/>
    <property type="match status" value="1"/>
</dbReference>
<keyword evidence="3" id="KW-1185">Reference proteome</keyword>
<comment type="caution">
    <text evidence="2">The sequence shown here is derived from an EMBL/GenBank/DDBJ whole genome shotgun (WGS) entry which is preliminary data.</text>
</comment>
<protein>
    <recommendedName>
        <fullName evidence="1">Helix-turn-helix domain-containing protein</fullName>
    </recommendedName>
</protein>
<dbReference type="RefSeq" id="WP_064220193.1">
    <property type="nucleotide sequence ID" value="NZ_LVXZ01000251.1"/>
</dbReference>
<evidence type="ECO:0000313" key="2">
    <source>
        <dbReference type="EMBL" id="OAP87389.1"/>
    </source>
</evidence>
<dbReference type="EMBL" id="LVXZ01000251">
    <property type="protein sequence ID" value="OAP87389.1"/>
    <property type="molecule type" value="Genomic_DNA"/>
</dbReference>
<dbReference type="Proteomes" id="UP000078302">
    <property type="component" value="Unassembled WGS sequence"/>
</dbReference>
<dbReference type="InterPro" id="IPR009061">
    <property type="entry name" value="DNA-bd_dom_put_sf"/>
</dbReference>
<dbReference type="AlphaFoldDB" id="A0A179B7P3"/>
<dbReference type="Pfam" id="PF12728">
    <property type="entry name" value="HTH_17"/>
    <property type="match status" value="1"/>
</dbReference>
<reference evidence="2 3" key="1">
    <citation type="submission" date="2016-04" db="EMBL/GenBank/DDBJ databases">
        <title>Acidithiobacillus ferrooxidans genome sequencing and assembly.</title>
        <authorList>
            <person name="Zhou Z."/>
        </authorList>
    </citation>
    <scope>NUCLEOTIDE SEQUENCE [LARGE SCALE GENOMIC DNA]</scope>
    <source>
        <strain evidence="2 3">BY0502</strain>
    </source>
</reference>
<dbReference type="SUPFAM" id="SSF46955">
    <property type="entry name" value="Putative DNA-binding domain"/>
    <property type="match status" value="1"/>
</dbReference>
<organism evidence="2 3">
    <name type="scientific">Acidithiobacillus ferrooxidans</name>
    <name type="common">Thiobacillus ferrooxidans</name>
    <dbReference type="NCBI Taxonomy" id="920"/>
    <lineage>
        <taxon>Bacteria</taxon>
        <taxon>Pseudomonadati</taxon>
        <taxon>Pseudomonadota</taxon>
        <taxon>Acidithiobacillia</taxon>
        <taxon>Acidithiobacillales</taxon>
        <taxon>Acidithiobacillaceae</taxon>
        <taxon>Acidithiobacillus</taxon>
    </lineage>
</organism>
<feature type="domain" description="Helix-turn-helix" evidence="1">
    <location>
        <begin position="2"/>
        <end position="53"/>
    </location>
</feature>
<gene>
    <name evidence="2" type="ORF">A4H96_14285</name>
</gene>
<accession>A0A179B7P3</accession>